<feature type="compositionally biased region" description="Basic and acidic residues" evidence="1">
    <location>
        <begin position="1"/>
        <end position="10"/>
    </location>
</feature>
<feature type="compositionally biased region" description="Polar residues" evidence="1">
    <location>
        <begin position="11"/>
        <end position="20"/>
    </location>
</feature>
<protein>
    <recommendedName>
        <fullName evidence="2">DUF7580 domain-containing protein</fullName>
    </recommendedName>
</protein>
<feature type="domain" description="DUF7580" evidence="2">
    <location>
        <begin position="801"/>
        <end position="1155"/>
    </location>
</feature>
<gene>
    <name evidence="3" type="ORF">ALTATR162_LOCUS9360</name>
</gene>
<dbReference type="OrthoDB" id="3565018at2759"/>
<dbReference type="PANTHER" id="PTHR35186:SF4">
    <property type="entry name" value="PRION-INHIBITION AND PROPAGATION HELO DOMAIN-CONTAINING PROTEIN"/>
    <property type="match status" value="1"/>
</dbReference>
<dbReference type="AlphaFoldDB" id="A0A8J2N9P5"/>
<proteinExistence type="predicted"/>
<comment type="caution">
    <text evidence="3">The sequence shown here is derived from an EMBL/GenBank/DDBJ whole genome shotgun (WGS) entry which is preliminary data.</text>
</comment>
<organism evidence="3 4">
    <name type="scientific">Alternaria atra</name>
    <dbReference type="NCBI Taxonomy" id="119953"/>
    <lineage>
        <taxon>Eukaryota</taxon>
        <taxon>Fungi</taxon>
        <taxon>Dikarya</taxon>
        <taxon>Ascomycota</taxon>
        <taxon>Pezizomycotina</taxon>
        <taxon>Dothideomycetes</taxon>
        <taxon>Pleosporomycetidae</taxon>
        <taxon>Pleosporales</taxon>
        <taxon>Pleosporineae</taxon>
        <taxon>Pleosporaceae</taxon>
        <taxon>Alternaria</taxon>
        <taxon>Alternaria sect. Ulocladioides</taxon>
    </lineage>
</organism>
<sequence length="1166" mass="131480">MTDNLKRKNENAQQGSGTFSKRQRRATRAPLVFEQGVNPAPPTPPLTARKQRRSQYRQSQQNAYSRDRSSTPAPVSPLCEPTAESSQLAVDAQTDNTFETFEDDNAEEEEDPLPEEEEAATMASEHAASATGDSPGVAAAAATSVASSSHSQRQSAAATEEADEEPKLHFRWRACWGSMEKNLIPSASRFARSKHMYTVSDEKLWRWADGVVKSQKPRGAKIESLTATLYYTGGRQAKGDRCTTALQRRRLVTGEDLCFGNWSELIALVEEMDKESSEMLKCDFDLVLSEEQQQQPVPLSAEQPVGRSTVRARPGIVTAIQEEGLAGVVTAEHFAIGSAIDIKDHWRCREECCGNYSFTCCIRRVPGRLDRFEDHYKVSGNLIASWAQGIERKECTVEQPSDEIRLSIMLARDRADAEKKRRRRKVSPTSSNSSIEGLTKAILAGHLAQITAASAPRCNHHSETFTSRQVWMDFDCPHPELAQHTYNFFKFWERAMPQYKGTINEVKEKVFKEGKYNINMLMDEEILKLNRPANRTPSILAITSALVASTLIYRDNLLNGVVQLYPGLENSSECIALLCSFLCGDFTTPLHALELAMDDGDAHRHVEFINKPVSDLLERDIQFHEILYKNNLRELLLPLIPDADEVAKLIADPGGQRWGDMALQKRLESRLHESYQSYQDTITEMNEIAEELKKELCFDKETVQGQLSLPETNRRSSSRSPSLQPYARPSKLSAAKGRLDYEFFRTKFSIGERTRDELFGQLKECNERLEKLLSSSDRVSALQDVAPGYTKQTSELTSAFKKISKESSLLFQALQNAWQCSCQQYHFANLRLEHRTLTELCFNIILMFVAPSEHGNTPWRWREFRCGHMLGCFFHQKGMKAARSSPLHRRPATLPTPATIPSPSISNRKRVGFVPPASIVPKIQVDPFINHNIQLCKQLGDEDCGVCMGIIGHDDDIFHLHPIIQKRQDVGYDPITLDHILSHDFEGHLSRRQRYLIALLVASSVGQLQSTTWLRTGLCKEDIIFFSSNDDSPIIPYGEPFIRQDFPHGRNHLSSTDSSANDCNFYSLGILLLELCFGCRLEDHHLRKKHPSITDAATKHAFDVMAALKWSSSVSGEGGDDYATAVKWCFMGVTDREKNWRDEIVANVVRPLEKCMQHFQTAAVVR</sequence>
<feature type="compositionally biased region" description="Low complexity" evidence="1">
    <location>
        <begin position="120"/>
        <end position="159"/>
    </location>
</feature>
<reference evidence="3" key="1">
    <citation type="submission" date="2021-05" db="EMBL/GenBank/DDBJ databases">
        <authorList>
            <person name="Stam R."/>
        </authorList>
    </citation>
    <scope>NUCLEOTIDE SEQUENCE</scope>
    <source>
        <strain evidence="3">CS162</strain>
    </source>
</reference>
<dbReference type="Proteomes" id="UP000676310">
    <property type="component" value="Unassembled WGS sequence"/>
</dbReference>
<name>A0A8J2N9P5_9PLEO</name>
<evidence type="ECO:0000259" key="2">
    <source>
        <dbReference type="Pfam" id="PF24476"/>
    </source>
</evidence>
<dbReference type="PANTHER" id="PTHR35186">
    <property type="entry name" value="ANK_REP_REGION DOMAIN-CONTAINING PROTEIN"/>
    <property type="match status" value="1"/>
</dbReference>
<evidence type="ECO:0000256" key="1">
    <source>
        <dbReference type="SAM" id="MobiDB-lite"/>
    </source>
</evidence>
<feature type="region of interest" description="Disordered" evidence="1">
    <location>
        <begin position="1"/>
        <end position="164"/>
    </location>
</feature>
<dbReference type="Pfam" id="PF24476">
    <property type="entry name" value="DUF7580"/>
    <property type="match status" value="1"/>
</dbReference>
<accession>A0A8J2N9P5</accession>
<evidence type="ECO:0000313" key="4">
    <source>
        <dbReference type="Proteomes" id="UP000676310"/>
    </source>
</evidence>
<dbReference type="EMBL" id="CAJRGZ010000023">
    <property type="protein sequence ID" value="CAG5179586.1"/>
    <property type="molecule type" value="Genomic_DNA"/>
</dbReference>
<keyword evidence="4" id="KW-1185">Reference proteome</keyword>
<feature type="compositionally biased region" description="Acidic residues" evidence="1">
    <location>
        <begin position="100"/>
        <end position="119"/>
    </location>
</feature>
<feature type="region of interest" description="Disordered" evidence="1">
    <location>
        <begin position="707"/>
        <end position="730"/>
    </location>
</feature>
<dbReference type="RefSeq" id="XP_043172928.1">
    <property type="nucleotide sequence ID" value="XM_043316993.1"/>
</dbReference>
<feature type="compositionally biased region" description="Polar residues" evidence="1">
    <location>
        <begin position="83"/>
        <end position="96"/>
    </location>
</feature>
<evidence type="ECO:0000313" key="3">
    <source>
        <dbReference type="EMBL" id="CAG5179586.1"/>
    </source>
</evidence>
<dbReference type="InterPro" id="IPR056002">
    <property type="entry name" value="DUF7580"/>
</dbReference>
<dbReference type="GeneID" id="67021573"/>